<evidence type="ECO:0000259" key="18">
    <source>
        <dbReference type="PROSITE" id="PS51068"/>
    </source>
</evidence>
<dbReference type="PROSITE" id="PS51068">
    <property type="entry name" value="FPG_CAT"/>
    <property type="match status" value="1"/>
</dbReference>
<dbReference type="GO" id="GO:0034039">
    <property type="term" value="F:8-oxo-7,8-dihydroguanine DNA N-glycosylase activity"/>
    <property type="evidence" value="ECO:0007669"/>
    <property type="project" value="TreeGrafter"/>
</dbReference>
<evidence type="ECO:0000256" key="8">
    <source>
        <dbReference type="ARBA" id="ARBA00022801"/>
    </source>
</evidence>
<dbReference type="Pfam" id="PF06831">
    <property type="entry name" value="H2TH"/>
    <property type="match status" value="1"/>
</dbReference>
<protein>
    <submittedName>
        <fullName evidence="19">DNA-formamidopyrimidine glycosylase</fullName>
    </submittedName>
</protein>
<dbReference type="InterPro" id="IPR035937">
    <property type="entry name" value="FPG_N"/>
</dbReference>
<sequence length="277" mass="31121">MPELPEVETIRRQLERRIVGLTVKSVRPLHTKTVQGNSALVVGKKVRKILRFGKMLVIDLEGNIDIGIHLKMSGQLIFSPKRKPGEPAGEFPSKHTRAIVEFTSGDTLYFNDQRIFGWVKILPRKNLRSLAFVAKMGPEPQSADSGRIYEIFRGRSSPVKLVILNQEILSGIGNIYACDGLWEARIKPPRKAGTLTKRETDTLLKSLSKVLEEGIRFGGSTAKDSKYVHLDSGGGTYQEHFRVYDREGQLCRRQDGGIIRKIKLGGRGTYYCPKCQK</sequence>
<evidence type="ECO:0000256" key="2">
    <source>
        <dbReference type="ARBA" id="ARBA00001947"/>
    </source>
</evidence>
<evidence type="ECO:0000256" key="1">
    <source>
        <dbReference type="ARBA" id="ARBA00001668"/>
    </source>
</evidence>
<comment type="catalytic activity">
    <reaction evidence="1">
        <text>Hydrolysis of DNA containing ring-opened 7-methylguanine residues, releasing 2,6-diamino-4-hydroxy-5-(N-methyl)formamidopyrimidine.</text>
        <dbReference type="EC" id="3.2.2.23"/>
    </reaction>
</comment>
<evidence type="ECO:0000313" key="20">
    <source>
        <dbReference type="Proteomes" id="UP000178448"/>
    </source>
</evidence>
<dbReference type="InterPro" id="IPR015886">
    <property type="entry name" value="H2TH_FPG"/>
</dbReference>
<dbReference type="SUPFAM" id="SSF81624">
    <property type="entry name" value="N-terminal domain of MutM-like DNA repair proteins"/>
    <property type="match status" value="1"/>
</dbReference>
<dbReference type="GO" id="GO:0003684">
    <property type="term" value="F:damaged DNA binding"/>
    <property type="evidence" value="ECO:0007669"/>
    <property type="project" value="InterPro"/>
</dbReference>
<accession>A0A1F5YV96</accession>
<comment type="caution">
    <text evidence="19">The sequence shown here is derived from an EMBL/GenBank/DDBJ whole genome shotgun (WGS) entry which is preliminary data.</text>
</comment>
<dbReference type="CDD" id="cd08966">
    <property type="entry name" value="EcFpg-like_N"/>
    <property type="match status" value="1"/>
</dbReference>
<evidence type="ECO:0000256" key="16">
    <source>
        <dbReference type="PROSITE-ProRule" id="PRU00391"/>
    </source>
</evidence>
<evidence type="ECO:0000256" key="15">
    <source>
        <dbReference type="ARBA" id="ARBA00044632"/>
    </source>
</evidence>
<dbReference type="InterPro" id="IPR012319">
    <property type="entry name" value="FPG_cat"/>
</dbReference>
<dbReference type="InterPro" id="IPR010979">
    <property type="entry name" value="Ribosomal_uS13-like_H2TH"/>
</dbReference>
<evidence type="ECO:0000256" key="3">
    <source>
        <dbReference type="ARBA" id="ARBA00009409"/>
    </source>
</evidence>
<evidence type="ECO:0000256" key="9">
    <source>
        <dbReference type="ARBA" id="ARBA00022833"/>
    </source>
</evidence>
<dbReference type="NCBIfam" id="TIGR00577">
    <property type="entry name" value="fpg"/>
    <property type="match status" value="1"/>
</dbReference>
<dbReference type="GO" id="GO:0140078">
    <property type="term" value="F:class I DNA-(apurinic or apyrimidinic site) endonuclease activity"/>
    <property type="evidence" value="ECO:0007669"/>
    <property type="project" value="UniProtKB-EC"/>
</dbReference>
<keyword evidence="9" id="KW-0862">Zinc</keyword>
<comment type="similarity">
    <text evidence="3">Belongs to the FPG family.</text>
</comment>
<feature type="domain" description="Formamidopyrimidine-DNA glycosylase catalytic" evidence="18">
    <location>
        <begin position="2"/>
        <end position="117"/>
    </location>
</feature>
<dbReference type="GO" id="GO:0006284">
    <property type="term" value="P:base-excision repair"/>
    <property type="evidence" value="ECO:0007669"/>
    <property type="project" value="InterPro"/>
</dbReference>
<evidence type="ECO:0000259" key="17">
    <source>
        <dbReference type="PROSITE" id="PS51066"/>
    </source>
</evidence>
<dbReference type="GO" id="GO:0008270">
    <property type="term" value="F:zinc ion binding"/>
    <property type="evidence" value="ECO:0007669"/>
    <property type="project" value="UniProtKB-KW"/>
</dbReference>
<reference evidence="19 20" key="1">
    <citation type="journal article" date="2016" name="Nat. Commun.">
        <title>Thousands of microbial genomes shed light on interconnected biogeochemical processes in an aquifer system.</title>
        <authorList>
            <person name="Anantharaman K."/>
            <person name="Brown C.T."/>
            <person name="Hug L.A."/>
            <person name="Sharon I."/>
            <person name="Castelle C.J."/>
            <person name="Probst A.J."/>
            <person name="Thomas B.C."/>
            <person name="Singh A."/>
            <person name="Wilkins M.J."/>
            <person name="Karaoz U."/>
            <person name="Brodie E.L."/>
            <person name="Williams K.H."/>
            <person name="Hubbard S.S."/>
            <person name="Banfield J.F."/>
        </authorList>
    </citation>
    <scope>NUCLEOTIDE SEQUENCE [LARGE SCALE GENOMIC DNA]</scope>
</reference>
<keyword evidence="12" id="KW-0456">Lyase</keyword>
<keyword evidence="5" id="KW-0479">Metal-binding</keyword>
<evidence type="ECO:0000313" key="19">
    <source>
        <dbReference type="EMBL" id="OGG04130.1"/>
    </source>
</evidence>
<evidence type="ECO:0000256" key="12">
    <source>
        <dbReference type="ARBA" id="ARBA00023239"/>
    </source>
</evidence>
<dbReference type="SUPFAM" id="SSF57716">
    <property type="entry name" value="Glucocorticoid receptor-like (DNA-binding domain)"/>
    <property type="match status" value="1"/>
</dbReference>
<evidence type="ECO:0000256" key="14">
    <source>
        <dbReference type="ARBA" id="ARBA00023295"/>
    </source>
</evidence>
<evidence type="ECO:0000256" key="6">
    <source>
        <dbReference type="ARBA" id="ARBA00022763"/>
    </source>
</evidence>
<dbReference type="AlphaFoldDB" id="A0A1F5YV96"/>
<dbReference type="NCBIfam" id="NF002211">
    <property type="entry name" value="PRK01103.1"/>
    <property type="match status" value="1"/>
</dbReference>
<dbReference type="InterPro" id="IPR020629">
    <property type="entry name" value="FPG_Glyclase"/>
</dbReference>
<evidence type="ECO:0000256" key="11">
    <source>
        <dbReference type="ARBA" id="ARBA00023204"/>
    </source>
</evidence>
<dbReference type="PANTHER" id="PTHR22993:SF9">
    <property type="entry name" value="FORMAMIDOPYRIMIDINE-DNA GLYCOSYLASE"/>
    <property type="match status" value="1"/>
</dbReference>
<dbReference type="Gene3D" id="1.10.8.50">
    <property type="match status" value="1"/>
</dbReference>
<dbReference type="SMART" id="SM01232">
    <property type="entry name" value="H2TH"/>
    <property type="match status" value="1"/>
</dbReference>
<dbReference type="InterPro" id="IPR000214">
    <property type="entry name" value="Znf_DNA_glyclase/AP_lyase"/>
</dbReference>
<evidence type="ECO:0000256" key="10">
    <source>
        <dbReference type="ARBA" id="ARBA00023125"/>
    </source>
</evidence>
<dbReference type="EMBL" id="MFJD01000004">
    <property type="protein sequence ID" value="OGG04130.1"/>
    <property type="molecule type" value="Genomic_DNA"/>
</dbReference>
<evidence type="ECO:0000256" key="13">
    <source>
        <dbReference type="ARBA" id="ARBA00023268"/>
    </source>
</evidence>
<dbReference type="PROSITE" id="PS51066">
    <property type="entry name" value="ZF_FPG_2"/>
    <property type="match status" value="1"/>
</dbReference>
<dbReference type="STRING" id="1798374.A2Z33_03125"/>
<dbReference type="Pfam" id="PF01149">
    <property type="entry name" value="Fapy_DNA_glyco"/>
    <property type="match status" value="1"/>
</dbReference>
<keyword evidence="11" id="KW-0234">DNA repair</keyword>
<organism evidence="19 20">
    <name type="scientific">Candidatus Gottesmanbacteria bacterium RBG_16_52_11</name>
    <dbReference type="NCBI Taxonomy" id="1798374"/>
    <lineage>
        <taxon>Bacteria</taxon>
        <taxon>Candidatus Gottesmaniibacteriota</taxon>
    </lineage>
</organism>
<dbReference type="SMART" id="SM00898">
    <property type="entry name" value="Fapy_DNA_glyco"/>
    <property type="match status" value="1"/>
</dbReference>
<feature type="domain" description="FPG-type" evidence="17">
    <location>
        <begin position="242"/>
        <end position="277"/>
    </location>
</feature>
<name>A0A1F5YV96_9BACT</name>
<comment type="subunit">
    <text evidence="4">Monomer.</text>
</comment>
<dbReference type="Pfam" id="PF06827">
    <property type="entry name" value="zf-FPG_IleRS"/>
    <property type="match status" value="1"/>
</dbReference>
<proteinExistence type="inferred from homology"/>
<gene>
    <name evidence="19" type="ORF">A2Z33_03125</name>
</gene>
<dbReference type="Proteomes" id="UP000178448">
    <property type="component" value="Unassembled WGS sequence"/>
</dbReference>
<dbReference type="SUPFAM" id="SSF46946">
    <property type="entry name" value="S13-like H2TH domain"/>
    <property type="match status" value="1"/>
</dbReference>
<evidence type="ECO:0000256" key="5">
    <source>
        <dbReference type="ARBA" id="ARBA00022723"/>
    </source>
</evidence>
<keyword evidence="14" id="KW-0326">Glycosidase</keyword>
<dbReference type="Gene3D" id="3.20.190.10">
    <property type="entry name" value="MutM-like, N-terminal"/>
    <property type="match status" value="1"/>
</dbReference>
<dbReference type="InterPro" id="IPR010663">
    <property type="entry name" value="Znf_FPG/IleRS"/>
</dbReference>
<keyword evidence="7 16" id="KW-0863">Zinc-finger</keyword>
<comment type="cofactor">
    <cofactor evidence="2">
        <name>Zn(2+)</name>
        <dbReference type="ChEBI" id="CHEBI:29105"/>
    </cofactor>
</comment>
<keyword evidence="6" id="KW-0227">DNA damage</keyword>
<evidence type="ECO:0000256" key="7">
    <source>
        <dbReference type="ARBA" id="ARBA00022771"/>
    </source>
</evidence>
<evidence type="ECO:0000256" key="4">
    <source>
        <dbReference type="ARBA" id="ARBA00011245"/>
    </source>
</evidence>
<dbReference type="PANTHER" id="PTHR22993">
    <property type="entry name" value="FORMAMIDOPYRIMIDINE-DNA GLYCOSYLASE"/>
    <property type="match status" value="1"/>
</dbReference>
<comment type="catalytic activity">
    <reaction evidence="15">
        <text>2'-deoxyribonucleotide-(2'-deoxyribose 5'-phosphate)-2'-deoxyribonucleotide-DNA = a 3'-end 2'-deoxyribonucleotide-(2,3-dehydro-2,3-deoxyribose 5'-phosphate)-DNA + a 5'-end 5'-phospho-2'-deoxyribonucleoside-DNA + H(+)</text>
        <dbReference type="Rhea" id="RHEA:66592"/>
        <dbReference type="Rhea" id="RHEA-COMP:13180"/>
        <dbReference type="Rhea" id="RHEA-COMP:16897"/>
        <dbReference type="Rhea" id="RHEA-COMP:17067"/>
        <dbReference type="ChEBI" id="CHEBI:15378"/>
        <dbReference type="ChEBI" id="CHEBI:136412"/>
        <dbReference type="ChEBI" id="CHEBI:157695"/>
        <dbReference type="ChEBI" id="CHEBI:167181"/>
        <dbReference type="EC" id="4.2.99.18"/>
    </reaction>
</comment>
<keyword evidence="10" id="KW-0238">DNA-binding</keyword>
<dbReference type="FunFam" id="1.10.8.50:FF:000003">
    <property type="entry name" value="Formamidopyrimidine-DNA glycosylase"/>
    <property type="match status" value="1"/>
</dbReference>
<keyword evidence="13" id="KW-0511">Multifunctional enzyme</keyword>
<keyword evidence="8" id="KW-0378">Hydrolase</keyword>